<evidence type="ECO:0000256" key="1">
    <source>
        <dbReference type="SAM" id="MobiDB-lite"/>
    </source>
</evidence>
<accession>A0A1I6J4Y6</accession>
<dbReference type="GO" id="GO:0016758">
    <property type="term" value="F:hexosyltransferase activity"/>
    <property type="evidence" value="ECO:0007669"/>
    <property type="project" value="TreeGrafter"/>
</dbReference>
<dbReference type="InterPro" id="IPR050194">
    <property type="entry name" value="Glycosyltransferase_grp1"/>
</dbReference>
<keyword evidence="5" id="KW-1185">Reference proteome</keyword>
<organism evidence="4 5">
    <name type="scientific">Halogeometricum rufum</name>
    <dbReference type="NCBI Taxonomy" id="553469"/>
    <lineage>
        <taxon>Archaea</taxon>
        <taxon>Methanobacteriati</taxon>
        <taxon>Methanobacteriota</taxon>
        <taxon>Stenosarchaea group</taxon>
        <taxon>Halobacteria</taxon>
        <taxon>Halobacteriales</taxon>
        <taxon>Haloferacaceae</taxon>
        <taxon>Halogeometricum</taxon>
    </lineage>
</organism>
<name>A0A1I6J4Y6_9EURY</name>
<dbReference type="Gene3D" id="3.40.50.2000">
    <property type="entry name" value="Glycogen Phosphorylase B"/>
    <property type="match status" value="2"/>
</dbReference>
<feature type="region of interest" description="Disordered" evidence="1">
    <location>
        <begin position="216"/>
        <end position="247"/>
    </location>
</feature>
<dbReference type="Pfam" id="PF00534">
    <property type="entry name" value="Glycos_transf_1"/>
    <property type="match status" value="1"/>
</dbReference>
<keyword evidence="4" id="KW-0808">Transferase</keyword>
<dbReference type="PANTHER" id="PTHR45947">
    <property type="entry name" value="SULFOQUINOVOSYL TRANSFERASE SQD2"/>
    <property type="match status" value="1"/>
</dbReference>
<protein>
    <submittedName>
        <fullName evidence="4">Glycosyltransferase involved in cell wall bisynthesis</fullName>
    </submittedName>
</protein>
<reference evidence="5" key="1">
    <citation type="submission" date="2016-10" db="EMBL/GenBank/DDBJ databases">
        <authorList>
            <person name="Varghese N."/>
            <person name="Submissions S."/>
        </authorList>
    </citation>
    <scope>NUCLEOTIDE SEQUENCE [LARGE SCALE GENOMIC DNA]</scope>
    <source>
        <strain evidence="5">CGMCC 1.7736</strain>
    </source>
</reference>
<dbReference type="PANTHER" id="PTHR45947:SF3">
    <property type="entry name" value="SULFOQUINOVOSYL TRANSFERASE SQD2"/>
    <property type="match status" value="1"/>
</dbReference>
<dbReference type="InterPro" id="IPR028098">
    <property type="entry name" value="Glyco_trans_4-like_N"/>
</dbReference>
<feature type="domain" description="Glycosyltransferase subfamily 4-like N-terminal" evidence="3">
    <location>
        <begin position="21"/>
        <end position="208"/>
    </location>
</feature>
<dbReference type="Proteomes" id="UP000198531">
    <property type="component" value="Unassembled WGS sequence"/>
</dbReference>
<dbReference type="InterPro" id="IPR001296">
    <property type="entry name" value="Glyco_trans_1"/>
</dbReference>
<gene>
    <name evidence="4" type="ORF">SAMN04487947_4000</name>
</gene>
<dbReference type="RefSeq" id="WP_089811289.1">
    <property type="nucleotide sequence ID" value="NZ_FOYT01000006.1"/>
</dbReference>
<evidence type="ECO:0000259" key="3">
    <source>
        <dbReference type="Pfam" id="PF13579"/>
    </source>
</evidence>
<feature type="domain" description="Glycosyl transferase family 1" evidence="2">
    <location>
        <begin position="243"/>
        <end position="402"/>
    </location>
</feature>
<feature type="compositionally biased region" description="Polar residues" evidence="1">
    <location>
        <begin position="237"/>
        <end position="247"/>
    </location>
</feature>
<dbReference type="EMBL" id="FOYT01000006">
    <property type="protein sequence ID" value="SFR73560.1"/>
    <property type="molecule type" value="Genomic_DNA"/>
</dbReference>
<evidence type="ECO:0000313" key="5">
    <source>
        <dbReference type="Proteomes" id="UP000198531"/>
    </source>
</evidence>
<dbReference type="STRING" id="553469.SAMN04487947_4000"/>
<evidence type="ECO:0000259" key="2">
    <source>
        <dbReference type="Pfam" id="PF00534"/>
    </source>
</evidence>
<dbReference type="CDD" id="cd03794">
    <property type="entry name" value="GT4_WbuB-like"/>
    <property type="match status" value="1"/>
</dbReference>
<dbReference type="AlphaFoldDB" id="A0A1I6J4Y6"/>
<dbReference type="Pfam" id="PF13579">
    <property type="entry name" value="Glyco_trans_4_4"/>
    <property type="match status" value="1"/>
</dbReference>
<proteinExistence type="predicted"/>
<dbReference type="OrthoDB" id="132546at2157"/>
<sequence>MSESDRRIVVVSQHFPPDTSGHASRMTDMTKNLDAIGWEVDVLAPPPSFPHGEFDQQWYRSESNTIDGVNVNRIWSWQPTTSDPSVLSRLAYYITFALHATLWLLFNSRKYDVVLTTTPPIFTGMAGFVPSLTGTRWVVDVRDLWIDASVSLGFIGEGGILERSSRAFQRRVLRTGDTVAVTTEMLGEALCEQYGEELREKVVVVPNGVDMSRFGVESEPTAESEAISVPAGGSESEPATGSESTGRPSIVYVGNIGHAQDLESCIRAMKLVSHDAVLRLVGGGDTVPRLKRIAAEEGLEDRVEFVEPIPREEIPDLLSESDIGIAPLVRDEELAYAMPTKVYEYFGCGLPIVVTGCGELERFVRESGGGIHVDNDPREIAAAFDRLLADEAMRTDMGANGHEYVRTRYDRRRIAERLDGHVRELVGGD</sequence>
<dbReference type="SUPFAM" id="SSF53756">
    <property type="entry name" value="UDP-Glycosyltransferase/glycogen phosphorylase"/>
    <property type="match status" value="1"/>
</dbReference>
<evidence type="ECO:0000313" key="4">
    <source>
        <dbReference type="EMBL" id="SFR73560.1"/>
    </source>
</evidence>